<organism evidence="1">
    <name type="scientific">Rhizophora mucronata</name>
    <name type="common">Asiatic mangrove</name>
    <dbReference type="NCBI Taxonomy" id="61149"/>
    <lineage>
        <taxon>Eukaryota</taxon>
        <taxon>Viridiplantae</taxon>
        <taxon>Streptophyta</taxon>
        <taxon>Embryophyta</taxon>
        <taxon>Tracheophyta</taxon>
        <taxon>Spermatophyta</taxon>
        <taxon>Magnoliopsida</taxon>
        <taxon>eudicotyledons</taxon>
        <taxon>Gunneridae</taxon>
        <taxon>Pentapetalae</taxon>
        <taxon>rosids</taxon>
        <taxon>fabids</taxon>
        <taxon>Malpighiales</taxon>
        <taxon>Rhizophoraceae</taxon>
        <taxon>Rhizophora</taxon>
    </lineage>
</organism>
<sequence length="52" mass="6193">MRKKMLWNLGCLLLILLTQFAYLGIFCTMCYLMHEIKMPPWKLLDLPLFACL</sequence>
<protein>
    <submittedName>
        <fullName evidence="1">Phosphatidic acid phosphatase family protein</fullName>
    </submittedName>
</protein>
<reference evidence="1" key="1">
    <citation type="submission" date="2018-02" db="EMBL/GenBank/DDBJ databases">
        <title>Rhizophora mucronata_Transcriptome.</title>
        <authorList>
            <person name="Meera S.P."/>
            <person name="Sreeshan A."/>
            <person name="Augustine A."/>
        </authorList>
    </citation>
    <scope>NUCLEOTIDE SEQUENCE</scope>
    <source>
        <tissue evidence="1">Leaf</tissue>
    </source>
</reference>
<proteinExistence type="predicted"/>
<dbReference type="AlphaFoldDB" id="A0A2P2L650"/>
<accession>A0A2P2L650</accession>
<evidence type="ECO:0000313" key="1">
    <source>
        <dbReference type="EMBL" id="MBX13443.1"/>
    </source>
</evidence>
<name>A0A2P2L650_RHIMU</name>
<dbReference type="EMBL" id="GGEC01032959">
    <property type="protein sequence ID" value="MBX13443.1"/>
    <property type="molecule type" value="Transcribed_RNA"/>
</dbReference>